<proteinExistence type="predicted"/>
<evidence type="ECO:0000313" key="2">
    <source>
        <dbReference type="Proteomes" id="UP001333996"/>
    </source>
</evidence>
<sequence>MLSFEGAHHLLHLLRMVAQAGGAMPAGADRPAREIAARIPSESRPHHLDGPHIWGRTRIPGAAQRVPSQALPRQFQEGIKLSRCAGVSAQTTTDTAADRTPAWLRGQPSGPAGRWIRHGQGRFVRPPSSLACRCGMASILCVGAPVMRRFSWRMSE</sequence>
<protein>
    <submittedName>
        <fullName evidence="1">DUF6417 family protein</fullName>
    </submittedName>
</protein>
<dbReference type="Pfam" id="PF19981">
    <property type="entry name" value="DUF6417"/>
    <property type="match status" value="1"/>
</dbReference>
<organism evidence="1 2">
    <name type="scientific">Streptomyces chiangmaiensis</name>
    <dbReference type="NCBI Taxonomy" id="766497"/>
    <lineage>
        <taxon>Bacteria</taxon>
        <taxon>Bacillati</taxon>
        <taxon>Actinomycetota</taxon>
        <taxon>Actinomycetes</taxon>
        <taxon>Kitasatosporales</taxon>
        <taxon>Streptomycetaceae</taxon>
        <taxon>Streptomyces</taxon>
    </lineage>
</organism>
<evidence type="ECO:0000313" key="1">
    <source>
        <dbReference type="EMBL" id="MED7827256.1"/>
    </source>
</evidence>
<dbReference type="EMBL" id="JAYWVC010000216">
    <property type="protein sequence ID" value="MED7827256.1"/>
    <property type="molecule type" value="Genomic_DNA"/>
</dbReference>
<accession>A0ABU7FT07</accession>
<gene>
    <name evidence="1" type="ORF">VXC91_36435</name>
</gene>
<dbReference type="RefSeq" id="WP_329511643.1">
    <property type="nucleotide sequence ID" value="NZ_BAAAYZ010000105.1"/>
</dbReference>
<comment type="caution">
    <text evidence="1">The sequence shown here is derived from an EMBL/GenBank/DDBJ whole genome shotgun (WGS) entry which is preliminary data.</text>
</comment>
<name>A0ABU7FT07_9ACTN</name>
<dbReference type="InterPro" id="IPR046302">
    <property type="entry name" value="DUF6417"/>
</dbReference>
<keyword evidence="2" id="KW-1185">Reference proteome</keyword>
<reference evidence="1" key="1">
    <citation type="submission" date="2024-01" db="EMBL/GenBank/DDBJ databases">
        <title>First draft genome sequence data of TA4-1, the type strain of Gram-positive actinobacterium Streptomyces chiangmaiensis.</title>
        <authorList>
            <person name="Yasawong M."/>
            <person name="Nantapong N."/>
        </authorList>
    </citation>
    <scope>NUCLEOTIDE SEQUENCE</scope>
    <source>
        <strain evidence="1">TA4-1</strain>
    </source>
</reference>
<dbReference type="Proteomes" id="UP001333996">
    <property type="component" value="Unassembled WGS sequence"/>
</dbReference>